<dbReference type="InterPro" id="IPR052397">
    <property type="entry name" value="NADPH-QR_MdaB"/>
</dbReference>
<accession>A0A0R2JUJ9</accession>
<dbReference type="Pfam" id="PF02525">
    <property type="entry name" value="Flavodoxin_2"/>
    <property type="match status" value="1"/>
</dbReference>
<proteinExistence type="inferred from homology"/>
<dbReference type="PATRIC" id="fig|1122148.6.peg.986"/>
<evidence type="ECO:0000313" key="7">
    <source>
        <dbReference type="Proteomes" id="UP000051565"/>
    </source>
</evidence>
<evidence type="ECO:0000256" key="2">
    <source>
        <dbReference type="ARBA" id="ARBA00022630"/>
    </source>
</evidence>
<evidence type="ECO:0000256" key="4">
    <source>
        <dbReference type="ARBA" id="ARBA00037981"/>
    </source>
</evidence>
<comment type="cofactor">
    <cofactor evidence="1">
        <name>FAD</name>
        <dbReference type="ChEBI" id="CHEBI:57692"/>
    </cofactor>
</comment>
<dbReference type="AlphaFoldDB" id="A0A0R2JUJ9"/>
<feature type="domain" description="Flavodoxin-like fold" evidence="5">
    <location>
        <begin position="1"/>
        <end position="176"/>
    </location>
</feature>
<dbReference type="Proteomes" id="UP000051565">
    <property type="component" value="Unassembled WGS sequence"/>
</dbReference>
<dbReference type="SUPFAM" id="SSF52218">
    <property type="entry name" value="Flavoproteins"/>
    <property type="match status" value="1"/>
</dbReference>
<dbReference type="Gene3D" id="3.40.50.360">
    <property type="match status" value="1"/>
</dbReference>
<dbReference type="InterPro" id="IPR029039">
    <property type="entry name" value="Flavoprotein-like_sf"/>
</dbReference>
<dbReference type="STRING" id="53444.AYR59_03305"/>
<evidence type="ECO:0000256" key="3">
    <source>
        <dbReference type="ARBA" id="ARBA00022827"/>
    </source>
</evidence>
<keyword evidence="3" id="KW-0274">FAD</keyword>
<dbReference type="OrthoDB" id="9798454at2"/>
<comment type="caution">
    <text evidence="6">The sequence shown here is derived from an EMBL/GenBank/DDBJ whole genome shotgun (WGS) entry which is preliminary data.</text>
</comment>
<comment type="similarity">
    <text evidence="4">Belongs to the oxidoreductase MdaB family.</text>
</comment>
<dbReference type="GeneID" id="61249904"/>
<protein>
    <submittedName>
        <fullName evidence="6">Modulator of drug activity B</fullName>
    </submittedName>
</protein>
<dbReference type="RefSeq" id="WP_054645920.1">
    <property type="nucleotide sequence ID" value="NZ_FUXS01000002.1"/>
</dbReference>
<evidence type="ECO:0000259" key="5">
    <source>
        <dbReference type="Pfam" id="PF02525"/>
    </source>
</evidence>
<evidence type="ECO:0000256" key="1">
    <source>
        <dbReference type="ARBA" id="ARBA00001974"/>
    </source>
</evidence>
<dbReference type="InterPro" id="IPR003680">
    <property type="entry name" value="Flavodoxin_fold"/>
</dbReference>
<keyword evidence="7" id="KW-1185">Reference proteome</keyword>
<dbReference type="PANTHER" id="PTHR46305:SF3">
    <property type="entry name" value="NADPH:QUINONE OXIDOREDUCTASE MDAB"/>
    <property type="match status" value="1"/>
</dbReference>
<evidence type="ECO:0000313" key="6">
    <source>
        <dbReference type="EMBL" id="KRN78684.1"/>
    </source>
</evidence>
<dbReference type="PANTHER" id="PTHR46305">
    <property type="match status" value="1"/>
</dbReference>
<sequence length="185" mass="21180">MKVLIINGHEKAPSNKGELNQSLVGVMVKKLRNANDEVQLSSVEDYDTITEINKFLWADLIIFQFPVYWFNVPGKLKLYLDNVLQHGIFYAGASEYGRGGLLQGKKFLFSTTWNAPITAFNDPTKFFAGASVDDVFQPLYYAMEYCGLQPLTKKSISFHNVISHPEYQAYKKQLEQFMDDYVLNQ</sequence>
<organism evidence="6 7">
    <name type="scientific">Fructilactobacillus lindneri DSM 20690 = JCM 11027</name>
    <dbReference type="NCBI Taxonomy" id="1122148"/>
    <lineage>
        <taxon>Bacteria</taxon>
        <taxon>Bacillati</taxon>
        <taxon>Bacillota</taxon>
        <taxon>Bacilli</taxon>
        <taxon>Lactobacillales</taxon>
        <taxon>Lactobacillaceae</taxon>
        <taxon>Fructilactobacillus</taxon>
    </lineage>
</organism>
<name>A0A0R2JUJ9_9LACO</name>
<keyword evidence="2" id="KW-0285">Flavoprotein</keyword>
<gene>
    <name evidence="6" type="ORF">IV52_GL000961</name>
</gene>
<dbReference type="EMBL" id="JQBT01000033">
    <property type="protein sequence ID" value="KRN78684.1"/>
    <property type="molecule type" value="Genomic_DNA"/>
</dbReference>
<reference evidence="6 7" key="1">
    <citation type="journal article" date="2015" name="Genome Announc.">
        <title>Expanding the biotechnology potential of lactobacilli through comparative genomics of 213 strains and associated genera.</title>
        <authorList>
            <person name="Sun Z."/>
            <person name="Harris H.M."/>
            <person name="McCann A."/>
            <person name="Guo C."/>
            <person name="Argimon S."/>
            <person name="Zhang W."/>
            <person name="Yang X."/>
            <person name="Jeffery I.B."/>
            <person name="Cooney J.C."/>
            <person name="Kagawa T.F."/>
            <person name="Liu W."/>
            <person name="Song Y."/>
            <person name="Salvetti E."/>
            <person name="Wrobel A."/>
            <person name="Rasinkangas P."/>
            <person name="Parkhill J."/>
            <person name="Rea M.C."/>
            <person name="O'Sullivan O."/>
            <person name="Ritari J."/>
            <person name="Douillard F.P."/>
            <person name="Paul Ross R."/>
            <person name="Yang R."/>
            <person name="Briner A.E."/>
            <person name="Felis G.E."/>
            <person name="de Vos W.M."/>
            <person name="Barrangou R."/>
            <person name="Klaenhammer T.R."/>
            <person name="Caufield P.W."/>
            <person name="Cui Y."/>
            <person name="Zhang H."/>
            <person name="O'Toole P.W."/>
        </authorList>
    </citation>
    <scope>NUCLEOTIDE SEQUENCE [LARGE SCALE GENOMIC DNA]</scope>
    <source>
        <strain evidence="6 7">DSM 20690</strain>
    </source>
</reference>